<dbReference type="Pfam" id="PF00171">
    <property type="entry name" value="Aldedh"/>
    <property type="match status" value="1"/>
</dbReference>
<dbReference type="EMBL" id="JBDIME010000002">
    <property type="protein sequence ID" value="MEN2788630.1"/>
    <property type="molecule type" value="Genomic_DNA"/>
</dbReference>
<dbReference type="CDD" id="cd07106">
    <property type="entry name" value="ALDH_AldA-AAD23400"/>
    <property type="match status" value="1"/>
</dbReference>
<dbReference type="SUPFAM" id="SSF53720">
    <property type="entry name" value="ALDH-like"/>
    <property type="match status" value="1"/>
</dbReference>
<keyword evidence="6" id="KW-1185">Reference proteome</keyword>
<dbReference type="InterPro" id="IPR016163">
    <property type="entry name" value="Ald_DH_C"/>
</dbReference>
<name>A0ABU9XYL5_9SPHN</name>
<dbReference type="InterPro" id="IPR044086">
    <property type="entry name" value="LUC3-like"/>
</dbReference>
<evidence type="ECO:0000313" key="6">
    <source>
        <dbReference type="Proteomes" id="UP001419910"/>
    </source>
</evidence>
<dbReference type="InterPro" id="IPR016161">
    <property type="entry name" value="Ald_DH/histidinol_DH"/>
</dbReference>
<reference evidence="5 6" key="1">
    <citation type="submission" date="2024-05" db="EMBL/GenBank/DDBJ databases">
        <authorList>
            <person name="Liu Q."/>
            <person name="Xin Y.-H."/>
        </authorList>
    </citation>
    <scope>NUCLEOTIDE SEQUENCE [LARGE SCALE GENOMIC DNA]</scope>
    <source>
        <strain evidence="5 6">CGMCC 1.10181</strain>
    </source>
</reference>
<evidence type="ECO:0000256" key="3">
    <source>
        <dbReference type="RuleBase" id="RU003345"/>
    </source>
</evidence>
<evidence type="ECO:0000313" key="5">
    <source>
        <dbReference type="EMBL" id="MEN2788630.1"/>
    </source>
</evidence>
<dbReference type="InterPro" id="IPR015590">
    <property type="entry name" value="Aldehyde_DH_dom"/>
</dbReference>
<feature type="active site" evidence="2">
    <location>
        <position position="242"/>
    </location>
</feature>
<keyword evidence="1 3" id="KW-0560">Oxidoreductase</keyword>
<dbReference type="InterPro" id="IPR016162">
    <property type="entry name" value="Ald_DH_N"/>
</dbReference>
<dbReference type="Gene3D" id="3.40.309.10">
    <property type="entry name" value="Aldehyde Dehydrogenase, Chain A, domain 2"/>
    <property type="match status" value="1"/>
</dbReference>
<proteinExistence type="inferred from homology"/>
<sequence length="472" mass="50244">MDRDFRMLIDGELVDGATTFDVIDPATGAAFARCPKADAALIDRAVAAAKRAFPAWSATPIEERAALVSKLADALETRAGEFANLLTSEQGKPLDQAMYEVMGSVFTLRAFAAMRIEPKTLREEGGNTIIEHRTPLGVVAAITPWNFPIILLMNKLGPALVTGNCMVAKPAPTTPLTSLLFGELCGEILPRGVVNIVCDQNDLGDLLTSHPDVDKVAFTGSTATGKKVMASAATGVKRVTLELGGNDAAIVLDDLDARQVARKVYGGAMANAGQICVAIKRAYVPAPMYDDFCDELALLAKEAVVDDGSKQGTTVGPIQNKMQFEKVKALLDDARTRGTILAGGTALDRPGYFIPPTIVRDLDDDAPLVREEQFGPVLPVLKYTDIDDVIRRANDSDYGLGGTVWGKDVARATDVAMRIDSGTVWVNQYLAIDANIPFRGAKQSGLGGELGEAGLHEYTQAHIVNAVAFADA</sequence>
<dbReference type="Proteomes" id="UP001419910">
    <property type="component" value="Unassembled WGS sequence"/>
</dbReference>
<dbReference type="PROSITE" id="PS00687">
    <property type="entry name" value="ALDEHYDE_DEHYDR_GLU"/>
    <property type="match status" value="1"/>
</dbReference>
<protein>
    <submittedName>
        <fullName evidence="5">Aldehyde dehydrogenase family protein</fullName>
    </submittedName>
</protein>
<comment type="caution">
    <text evidence="5">The sequence shown here is derived from an EMBL/GenBank/DDBJ whole genome shotgun (WGS) entry which is preliminary data.</text>
</comment>
<evidence type="ECO:0000259" key="4">
    <source>
        <dbReference type="Pfam" id="PF00171"/>
    </source>
</evidence>
<accession>A0ABU9XYL5</accession>
<organism evidence="5 6">
    <name type="scientific">Sphingomonas oligophenolica</name>
    <dbReference type="NCBI Taxonomy" id="301154"/>
    <lineage>
        <taxon>Bacteria</taxon>
        <taxon>Pseudomonadati</taxon>
        <taxon>Pseudomonadota</taxon>
        <taxon>Alphaproteobacteria</taxon>
        <taxon>Sphingomonadales</taxon>
        <taxon>Sphingomonadaceae</taxon>
        <taxon>Sphingomonas</taxon>
    </lineage>
</organism>
<dbReference type="PANTHER" id="PTHR11699">
    <property type="entry name" value="ALDEHYDE DEHYDROGENASE-RELATED"/>
    <property type="match status" value="1"/>
</dbReference>
<dbReference type="Gene3D" id="3.40.605.10">
    <property type="entry name" value="Aldehyde Dehydrogenase, Chain A, domain 1"/>
    <property type="match status" value="1"/>
</dbReference>
<evidence type="ECO:0000256" key="2">
    <source>
        <dbReference type="PROSITE-ProRule" id="PRU10007"/>
    </source>
</evidence>
<evidence type="ECO:0000256" key="1">
    <source>
        <dbReference type="ARBA" id="ARBA00023002"/>
    </source>
</evidence>
<dbReference type="RefSeq" id="WP_343890647.1">
    <property type="nucleotide sequence ID" value="NZ_BAAAEH010000035.1"/>
</dbReference>
<gene>
    <name evidence="5" type="ORF">ABC974_03245</name>
</gene>
<feature type="domain" description="Aldehyde dehydrogenase" evidence="4">
    <location>
        <begin position="18"/>
        <end position="463"/>
    </location>
</feature>
<comment type="similarity">
    <text evidence="3">Belongs to the aldehyde dehydrogenase family.</text>
</comment>
<dbReference type="InterPro" id="IPR029510">
    <property type="entry name" value="Ald_DH_CS_GLU"/>
</dbReference>